<protein>
    <submittedName>
        <fullName evidence="3">Glycoside hydrolase family 25 protein</fullName>
    </submittedName>
</protein>
<dbReference type="SUPFAM" id="SSF51445">
    <property type="entry name" value="(Trans)glycosidases"/>
    <property type="match status" value="1"/>
</dbReference>
<keyword evidence="2" id="KW-1185">Reference proteome</keyword>
<evidence type="ECO:0000313" key="3">
    <source>
        <dbReference type="WBParaSite" id="ACRNAN_scaffold629.g19712.t1"/>
    </source>
</evidence>
<proteinExistence type="predicted"/>
<dbReference type="Proteomes" id="UP000887540">
    <property type="component" value="Unplaced"/>
</dbReference>
<keyword evidence="1" id="KW-1133">Transmembrane helix</keyword>
<sequence>MTGWQGNDRISARIGTLTRPGKDQVYFFIFAFLTSLVSSALAGLAIDIGGGQDVTSQQFACLHDQGAQIAITQLYNSSGSLVEKGVTNILNAYTGAFFDGFNVYITPCLANCADKSTSGVAQVEAVINRLNQEFQDVFIWIQIDKSSGWSSNQQTNQQSIMAILNAVNSTNGAVGIIANYNTWTTYFGSSFTSASTIAQYLLWVNWNGKQDLTTGWVPFGGWTVTQSRLEAG</sequence>
<accession>A0A914E9N0</accession>
<organism evidence="2 3">
    <name type="scientific">Acrobeloides nanus</name>
    <dbReference type="NCBI Taxonomy" id="290746"/>
    <lineage>
        <taxon>Eukaryota</taxon>
        <taxon>Metazoa</taxon>
        <taxon>Ecdysozoa</taxon>
        <taxon>Nematoda</taxon>
        <taxon>Chromadorea</taxon>
        <taxon>Rhabditida</taxon>
        <taxon>Tylenchina</taxon>
        <taxon>Cephalobomorpha</taxon>
        <taxon>Cephaloboidea</taxon>
        <taxon>Cephalobidae</taxon>
        <taxon>Acrobeloides</taxon>
    </lineage>
</organism>
<keyword evidence="1" id="KW-0472">Membrane</keyword>
<dbReference type="Gene3D" id="3.20.20.80">
    <property type="entry name" value="Glycosidases"/>
    <property type="match status" value="1"/>
</dbReference>
<dbReference type="PANTHER" id="PTHR23208:SF36">
    <property type="entry name" value="LYSOZYME-RELATED"/>
    <property type="match status" value="1"/>
</dbReference>
<keyword evidence="1" id="KW-0812">Transmembrane</keyword>
<dbReference type="InterPro" id="IPR017853">
    <property type="entry name" value="GH"/>
</dbReference>
<evidence type="ECO:0000313" key="2">
    <source>
        <dbReference type="Proteomes" id="UP000887540"/>
    </source>
</evidence>
<dbReference type="InterPro" id="IPR051595">
    <property type="entry name" value="GH25_Enzymes"/>
</dbReference>
<evidence type="ECO:0000256" key="1">
    <source>
        <dbReference type="SAM" id="Phobius"/>
    </source>
</evidence>
<feature type="transmembrane region" description="Helical" evidence="1">
    <location>
        <begin position="25"/>
        <end position="46"/>
    </location>
</feature>
<dbReference type="AlphaFoldDB" id="A0A914E9N0"/>
<dbReference type="PANTHER" id="PTHR23208">
    <property type="entry name" value="LYSOZYME PROTEIN"/>
    <property type="match status" value="1"/>
</dbReference>
<reference evidence="3" key="1">
    <citation type="submission" date="2022-11" db="UniProtKB">
        <authorList>
            <consortium name="WormBaseParasite"/>
        </authorList>
    </citation>
    <scope>IDENTIFICATION</scope>
</reference>
<name>A0A914E9N0_9BILA</name>
<dbReference type="WBParaSite" id="ACRNAN_scaffold629.g19712.t1">
    <property type="protein sequence ID" value="ACRNAN_scaffold629.g19712.t1"/>
    <property type="gene ID" value="ACRNAN_scaffold629.g19712"/>
</dbReference>
<dbReference type="GO" id="GO:0007165">
    <property type="term" value="P:signal transduction"/>
    <property type="evidence" value="ECO:0007669"/>
    <property type="project" value="TreeGrafter"/>
</dbReference>